<dbReference type="InterPro" id="IPR012506">
    <property type="entry name" value="TMEM86B-like"/>
</dbReference>
<keyword evidence="8" id="KW-1185">Reference proteome</keyword>
<dbReference type="GO" id="GO:0016787">
    <property type="term" value="F:hydrolase activity"/>
    <property type="evidence" value="ECO:0007669"/>
    <property type="project" value="TreeGrafter"/>
</dbReference>
<protein>
    <recommendedName>
        <fullName evidence="9">Lysoplasmalogenase</fullName>
    </recommendedName>
</protein>
<feature type="transmembrane region" description="Helical" evidence="6">
    <location>
        <begin position="100"/>
        <end position="118"/>
    </location>
</feature>
<dbReference type="Pfam" id="PF07947">
    <property type="entry name" value="YhhN"/>
    <property type="match status" value="1"/>
</dbReference>
<evidence type="ECO:0000256" key="1">
    <source>
        <dbReference type="ARBA" id="ARBA00004141"/>
    </source>
</evidence>
<evidence type="ECO:0000256" key="2">
    <source>
        <dbReference type="ARBA" id="ARBA00007375"/>
    </source>
</evidence>
<gene>
    <name evidence="7" type="ORF">UABAM_01990</name>
</gene>
<keyword evidence="4 6" id="KW-1133">Transmembrane helix</keyword>
<evidence type="ECO:0000256" key="3">
    <source>
        <dbReference type="ARBA" id="ARBA00022692"/>
    </source>
</evidence>
<feature type="transmembrane region" description="Helical" evidence="6">
    <location>
        <begin position="151"/>
        <end position="172"/>
    </location>
</feature>
<keyword evidence="3 6" id="KW-0812">Transmembrane</keyword>
<feature type="transmembrane region" description="Helical" evidence="6">
    <location>
        <begin position="184"/>
        <end position="202"/>
    </location>
</feature>
<dbReference type="Proteomes" id="UP000326354">
    <property type="component" value="Chromosome"/>
</dbReference>
<reference evidence="7 8" key="1">
    <citation type="submission" date="2019-08" db="EMBL/GenBank/DDBJ databases">
        <title>Complete genome sequence of Candidatus Uab amorphum.</title>
        <authorList>
            <person name="Shiratori T."/>
            <person name="Suzuki S."/>
            <person name="Kakizawa Y."/>
            <person name="Ishida K."/>
        </authorList>
    </citation>
    <scope>NUCLEOTIDE SEQUENCE [LARGE SCALE GENOMIC DNA]</scope>
    <source>
        <strain evidence="7 8">SRT547</strain>
    </source>
</reference>
<evidence type="ECO:0000256" key="4">
    <source>
        <dbReference type="ARBA" id="ARBA00022989"/>
    </source>
</evidence>
<accession>A0A5S9ILC9</accession>
<dbReference type="PANTHER" id="PTHR31885">
    <property type="entry name" value="GH04784P"/>
    <property type="match status" value="1"/>
</dbReference>
<proteinExistence type="inferred from homology"/>
<evidence type="ECO:0008006" key="9">
    <source>
        <dbReference type="Google" id="ProtNLM"/>
    </source>
</evidence>
<organism evidence="7 8">
    <name type="scientific">Uabimicrobium amorphum</name>
    <dbReference type="NCBI Taxonomy" id="2596890"/>
    <lineage>
        <taxon>Bacteria</taxon>
        <taxon>Pseudomonadati</taxon>
        <taxon>Planctomycetota</taxon>
        <taxon>Candidatus Uabimicrobiia</taxon>
        <taxon>Candidatus Uabimicrobiales</taxon>
        <taxon>Candidatus Uabimicrobiaceae</taxon>
        <taxon>Candidatus Uabimicrobium</taxon>
    </lineage>
</organism>
<evidence type="ECO:0000256" key="6">
    <source>
        <dbReference type="SAM" id="Phobius"/>
    </source>
</evidence>
<dbReference type="GO" id="GO:0016020">
    <property type="term" value="C:membrane"/>
    <property type="evidence" value="ECO:0007669"/>
    <property type="project" value="UniProtKB-SubCell"/>
</dbReference>
<sequence>MAIIVSALHLIAIACKWASVIYISKPLIVVFLLQVWNYQADSSSNQHIKQWFMMGLMFSLVGDVVLMNKQFVYGILFFLGAQCCYTVTFTKLYPWRTKDIIPAIPAATYMAFLLWVLLPKVGNLLIPITIYAFVISMMLWRALCITALKNMLAYLLACGSILFVVSDSCIAIDKFIHPIPYHRIVIMSTYIAAQVLLCFATIKLTQTDQLKTAKGE</sequence>
<dbReference type="KEGG" id="uam:UABAM_01990"/>
<evidence type="ECO:0000313" key="8">
    <source>
        <dbReference type="Proteomes" id="UP000326354"/>
    </source>
</evidence>
<feature type="transmembrane region" description="Helical" evidence="6">
    <location>
        <begin position="20"/>
        <end position="38"/>
    </location>
</feature>
<dbReference type="AlphaFoldDB" id="A0A5S9ILC9"/>
<comment type="subcellular location">
    <subcellularLocation>
        <location evidence="1">Membrane</location>
        <topology evidence="1">Multi-pass membrane protein</topology>
    </subcellularLocation>
</comment>
<comment type="similarity">
    <text evidence="2">Belongs to the TMEM86 family.</text>
</comment>
<name>A0A5S9ILC9_UABAM</name>
<evidence type="ECO:0000256" key="5">
    <source>
        <dbReference type="ARBA" id="ARBA00023136"/>
    </source>
</evidence>
<dbReference type="EMBL" id="AP019860">
    <property type="protein sequence ID" value="BBM83637.1"/>
    <property type="molecule type" value="Genomic_DNA"/>
</dbReference>
<feature type="transmembrane region" description="Helical" evidence="6">
    <location>
        <begin position="124"/>
        <end position="144"/>
    </location>
</feature>
<evidence type="ECO:0000313" key="7">
    <source>
        <dbReference type="EMBL" id="BBM83637.1"/>
    </source>
</evidence>
<keyword evidence="5 6" id="KW-0472">Membrane</keyword>
<dbReference type="PANTHER" id="PTHR31885:SF6">
    <property type="entry name" value="GH04784P"/>
    <property type="match status" value="1"/>
</dbReference>
<feature type="transmembrane region" description="Helical" evidence="6">
    <location>
        <begin position="73"/>
        <end position="93"/>
    </location>
</feature>